<dbReference type="SUPFAM" id="SSF52047">
    <property type="entry name" value="RNI-like"/>
    <property type="match status" value="1"/>
</dbReference>
<sequence>MIAQLNATENGWATNVASVIHGTGLTLVIENVKLSASPVAIASFVQTAASFATWLQFNQYHESVLHVSGATTSKILSVFNAPLLEQVIMQPNEHIRELYIYKTGVAYLPRGLRHIRNLENVQVCSSSLTQFTLASLSPSQRIGIVDLSENMINALVGAAHTVYIEMLEMSENQLSVLDMAFFRQIPNLTHLNVEGNRLTRIECSQPVTFTALTQLLLAENQLQSFQTSGMQFPALLNLVLANNNLTQIPRNLGRYPALERLDLNRNKIALVDLSSIRQARNLTILSLQANRIKSFGTSTPVSHNNLWAILLNRNELEQVDFVGCNFPKLSTLSLQGNKFAMIPPNIFSQFPAIRVNMEGNALRSSPRAVASFVQVLSGLTKSLSLSLYRERVLFISHKNEAERIEVRDAPELQELQVQPNDHIRTLHIYNASLIHLPQGLKDFPKLEDLYVSNNHLTQLALASFSSIQKLSRVDVSVNRISLLLATNQTISIKSLHMDKNRLTVVNMEFFAHIVNLNNLYLGENQIIRIDNTKPLKMSTLGTLSLGSNHLSSFQPLLTEFPALRSLFLHDNKLATIPRNLGKYPLLEILDLRANRLTRVDLASIRQASKLRQLHLNKNNIALVSASTPLKHETLRIVEMEGNKLGRIDLTGCDFPKLEQLNLGSNKLTSVPPNIFQQSPSVSLLMWGNAMRCDDLVKYQQQLADYKLIVDPFWQDKRCLRNAVEQKSSTVIIEKATISAAQGAMESFVQVVARFTVHLEFEKYYERLFYIPEANVAETIIISYAPELEELKIQPNGQLRELSVYNTVLNRLPQGLRSLPHLVSLNAPANQLTQFTLASFSSTQKLAYVNVSANKISLLLGANHTVSIRSLWINQNRLTTLDVSFFEQIVGLSSIYVEENWITRIESTKPVKLPVLEKLYLSNNELSSFQPHAAEFPALTVLNLDGNKLTVVPRNLVNYPWLRTLELRSNQLTRLDLSSLRQARNLSYLSLEGNKIASVTATTPLKLDALSQILLDENELTQVSVAGCNFPNLRGFSLRWNRLNSVPQNVFQQFPEVALYMWGNTLRCDDLAKYRTELLAYKLVIDSVESRTQCPEQTFVEIAEKTLVCCSN</sequence>
<dbReference type="Gene3D" id="3.80.10.10">
    <property type="entry name" value="Ribonuclease Inhibitor"/>
    <property type="match status" value="6"/>
</dbReference>
<accession>A0A182J330</accession>
<reference evidence="1" key="1">
    <citation type="submission" date="2022-08" db="UniProtKB">
        <authorList>
            <consortium name="EnsemblMetazoa"/>
        </authorList>
    </citation>
    <scope>IDENTIFICATION</scope>
    <source>
        <strain evidence="1">EBRO</strain>
    </source>
</reference>
<dbReference type="Pfam" id="PF00560">
    <property type="entry name" value="LRR_1"/>
    <property type="match status" value="1"/>
</dbReference>
<protein>
    <submittedName>
        <fullName evidence="1">Uncharacterized protein</fullName>
    </submittedName>
</protein>
<dbReference type="AlphaFoldDB" id="A0A182J330"/>
<dbReference type="EnsemblMetazoa" id="AATE010447-RA">
    <property type="protein sequence ID" value="AATE010447-PA.1"/>
    <property type="gene ID" value="AATE010447"/>
</dbReference>
<dbReference type="Pfam" id="PF13855">
    <property type="entry name" value="LRR_8"/>
    <property type="match status" value="1"/>
</dbReference>
<dbReference type="InterPro" id="IPR032675">
    <property type="entry name" value="LRR_dom_sf"/>
</dbReference>
<dbReference type="PANTHER" id="PTHR45712">
    <property type="entry name" value="AGAP008170-PA"/>
    <property type="match status" value="1"/>
</dbReference>
<dbReference type="InterPro" id="IPR003591">
    <property type="entry name" value="Leu-rich_rpt_typical-subtyp"/>
</dbReference>
<dbReference type="PROSITE" id="PS51450">
    <property type="entry name" value="LRR"/>
    <property type="match status" value="4"/>
</dbReference>
<name>A0A182J330_ANOAO</name>
<organism evidence="1">
    <name type="scientific">Anopheles atroparvus</name>
    <name type="common">European mosquito</name>
    <dbReference type="NCBI Taxonomy" id="41427"/>
    <lineage>
        <taxon>Eukaryota</taxon>
        <taxon>Metazoa</taxon>
        <taxon>Ecdysozoa</taxon>
        <taxon>Arthropoda</taxon>
        <taxon>Hexapoda</taxon>
        <taxon>Insecta</taxon>
        <taxon>Pterygota</taxon>
        <taxon>Neoptera</taxon>
        <taxon>Endopterygota</taxon>
        <taxon>Diptera</taxon>
        <taxon>Nematocera</taxon>
        <taxon>Culicoidea</taxon>
        <taxon>Culicidae</taxon>
        <taxon>Anophelinae</taxon>
        <taxon>Anopheles</taxon>
    </lineage>
</organism>
<dbReference type="VEuPathDB" id="VectorBase:AATE010447"/>
<dbReference type="InterPro" id="IPR001611">
    <property type="entry name" value="Leu-rich_rpt"/>
</dbReference>
<dbReference type="STRING" id="41427.A0A182J330"/>
<dbReference type="SMART" id="SM00364">
    <property type="entry name" value="LRR_BAC"/>
    <property type="match status" value="6"/>
</dbReference>
<evidence type="ECO:0000313" key="1">
    <source>
        <dbReference type="EnsemblMetazoa" id="AATE010447-PA.1"/>
    </source>
</evidence>
<dbReference type="PANTHER" id="PTHR45712:SF22">
    <property type="entry name" value="INSULIN-LIKE GROWTH FACTOR-BINDING PROTEIN COMPLEX ACID LABILE SUBUNIT"/>
    <property type="match status" value="1"/>
</dbReference>
<dbReference type="InterPro" id="IPR050333">
    <property type="entry name" value="SLRP"/>
</dbReference>
<dbReference type="SUPFAM" id="SSF52058">
    <property type="entry name" value="L domain-like"/>
    <property type="match status" value="2"/>
</dbReference>
<proteinExistence type="predicted"/>
<dbReference type="SMART" id="SM00369">
    <property type="entry name" value="LRR_TYP"/>
    <property type="match status" value="16"/>
</dbReference>